<organism evidence="1 2">
    <name type="scientific">Hymenobacter saemangeumensis</name>
    <dbReference type="NCBI Taxonomy" id="1084522"/>
    <lineage>
        <taxon>Bacteria</taxon>
        <taxon>Pseudomonadati</taxon>
        <taxon>Bacteroidota</taxon>
        <taxon>Cytophagia</taxon>
        <taxon>Cytophagales</taxon>
        <taxon>Hymenobacteraceae</taxon>
        <taxon>Hymenobacter</taxon>
    </lineage>
</organism>
<sequence length="210" mass="24345">MRWEQLTSSFMPDSQRRTEVLHKLMAAYQAPERHYHTLAHIGALLNRAEQVQLLDPDVVKLAIWFHDAVYNALKSDNEARSAAWALDFLTYSTLEPSRCRRVAYLIERTHDHTQAQPPDDADLLFFLDADLSILGAPEPDYWEYARQVRREYRVVPDVLYRPGRCKVLEKMLATPKLFRTAEMHEKLEASARRNLQAELQAWKGTGLPQG</sequence>
<evidence type="ECO:0008006" key="3">
    <source>
        <dbReference type="Google" id="ProtNLM"/>
    </source>
</evidence>
<dbReference type="Proteomes" id="UP001501153">
    <property type="component" value="Unassembled WGS sequence"/>
</dbReference>
<dbReference type="Gene3D" id="1.10.3210.10">
    <property type="entry name" value="Hypothetical protein af1432"/>
    <property type="match status" value="1"/>
</dbReference>
<reference evidence="2" key="1">
    <citation type="journal article" date="2019" name="Int. J. Syst. Evol. Microbiol.">
        <title>The Global Catalogue of Microorganisms (GCM) 10K type strain sequencing project: providing services to taxonomists for standard genome sequencing and annotation.</title>
        <authorList>
            <consortium name="The Broad Institute Genomics Platform"/>
            <consortium name="The Broad Institute Genome Sequencing Center for Infectious Disease"/>
            <person name="Wu L."/>
            <person name="Ma J."/>
        </authorList>
    </citation>
    <scope>NUCLEOTIDE SEQUENCE [LARGE SCALE GENOMIC DNA]</scope>
    <source>
        <strain evidence="2">JCM 17923</strain>
    </source>
</reference>
<dbReference type="InterPro" id="IPR009218">
    <property type="entry name" value="HD_phosphohydro"/>
</dbReference>
<gene>
    <name evidence="1" type="ORF">GCM10023185_32740</name>
</gene>
<accession>A0ABP8IPD8</accession>
<comment type="caution">
    <text evidence="1">The sequence shown here is derived from an EMBL/GenBank/DDBJ whole genome shotgun (WGS) entry which is preliminary data.</text>
</comment>
<name>A0ABP8IPD8_9BACT</name>
<evidence type="ECO:0000313" key="2">
    <source>
        <dbReference type="Proteomes" id="UP001501153"/>
    </source>
</evidence>
<protein>
    <recommendedName>
        <fullName evidence="3">Metal-dependent phosphohydrolase</fullName>
    </recommendedName>
</protein>
<evidence type="ECO:0000313" key="1">
    <source>
        <dbReference type="EMBL" id="GAA4363755.1"/>
    </source>
</evidence>
<dbReference type="EMBL" id="BAABGZ010000069">
    <property type="protein sequence ID" value="GAA4363755.1"/>
    <property type="molecule type" value="Genomic_DNA"/>
</dbReference>
<dbReference type="PIRSF" id="PIRSF035170">
    <property type="entry name" value="HD_phosphohydro"/>
    <property type="match status" value="1"/>
</dbReference>
<dbReference type="PANTHER" id="PTHR21174">
    <property type="match status" value="1"/>
</dbReference>
<dbReference type="PANTHER" id="PTHR21174:SF0">
    <property type="entry name" value="HD PHOSPHOHYDROLASE FAMILY PROTEIN-RELATED"/>
    <property type="match status" value="1"/>
</dbReference>
<dbReference type="SUPFAM" id="SSF109604">
    <property type="entry name" value="HD-domain/PDEase-like"/>
    <property type="match status" value="1"/>
</dbReference>
<proteinExistence type="predicted"/>
<keyword evidence="2" id="KW-1185">Reference proteome</keyword>